<keyword evidence="2" id="KW-1185">Reference proteome</keyword>
<gene>
    <name evidence="1" type="ORF">SAY87_005595</name>
</gene>
<comment type="caution">
    <text evidence="1">The sequence shown here is derived from an EMBL/GenBank/DDBJ whole genome shotgun (WGS) entry which is preliminary data.</text>
</comment>
<name>A0AAN7KB77_9MYRT</name>
<evidence type="ECO:0000313" key="2">
    <source>
        <dbReference type="Proteomes" id="UP001345219"/>
    </source>
</evidence>
<accession>A0AAN7KB77</accession>
<reference evidence="1 2" key="1">
    <citation type="journal article" date="2023" name="Hortic Res">
        <title>Pangenome of water caltrop reveals structural variations and asymmetric subgenome divergence after allopolyploidization.</title>
        <authorList>
            <person name="Zhang X."/>
            <person name="Chen Y."/>
            <person name="Wang L."/>
            <person name="Yuan Y."/>
            <person name="Fang M."/>
            <person name="Shi L."/>
            <person name="Lu R."/>
            <person name="Comes H.P."/>
            <person name="Ma Y."/>
            <person name="Chen Y."/>
            <person name="Huang G."/>
            <person name="Zhou Y."/>
            <person name="Zheng Z."/>
            <person name="Qiu Y."/>
        </authorList>
    </citation>
    <scope>NUCLEOTIDE SEQUENCE [LARGE SCALE GENOMIC DNA]</scope>
    <source>
        <tissue evidence="1">Roots</tissue>
    </source>
</reference>
<dbReference type="Proteomes" id="UP001345219">
    <property type="component" value="Chromosome 5"/>
</dbReference>
<dbReference type="AlphaFoldDB" id="A0AAN7KB77"/>
<evidence type="ECO:0000313" key="1">
    <source>
        <dbReference type="EMBL" id="KAK4760702.1"/>
    </source>
</evidence>
<proteinExistence type="predicted"/>
<sequence>MVNGYHVEERVAAKWKLGQCWEDRGVPERKKELYYMKLIPPTWLIAKVLAEQCPINNHGTDLLLQTTLRSDLPLGHATRGGQPSIDRPSAPEGPSHIYLSSSSTLRQWTNFFRDLLILPSRIQDFTTQFYALRQWTNISCRKPASTQETPTFGQSLKQKTGGVLFRESISPTT</sequence>
<protein>
    <submittedName>
        <fullName evidence="1">Uncharacterized protein</fullName>
    </submittedName>
</protein>
<organism evidence="1 2">
    <name type="scientific">Trapa incisa</name>
    <dbReference type="NCBI Taxonomy" id="236973"/>
    <lineage>
        <taxon>Eukaryota</taxon>
        <taxon>Viridiplantae</taxon>
        <taxon>Streptophyta</taxon>
        <taxon>Embryophyta</taxon>
        <taxon>Tracheophyta</taxon>
        <taxon>Spermatophyta</taxon>
        <taxon>Magnoliopsida</taxon>
        <taxon>eudicotyledons</taxon>
        <taxon>Gunneridae</taxon>
        <taxon>Pentapetalae</taxon>
        <taxon>rosids</taxon>
        <taxon>malvids</taxon>
        <taxon>Myrtales</taxon>
        <taxon>Lythraceae</taxon>
        <taxon>Trapa</taxon>
    </lineage>
</organism>
<dbReference type="EMBL" id="JAXIOK010000010">
    <property type="protein sequence ID" value="KAK4760702.1"/>
    <property type="molecule type" value="Genomic_DNA"/>
</dbReference>